<gene>
    <name evidence="2" type="ORF">PPSIR1_40789</name>
</gene>
<feature type="transmembrane region" description="Helical" evidence="1">
    <location>
        <begin position="29"/>
        <end position="45"/>
    </location>
</feature>
<accession>A6GHD5</accession>
<dbReference type="STRING" id="391625.PPSIR1_40789"/>
<sequence>MVASIAAPLLAWIGSLIVGAPLFTGRLMLLSVLAFATTFGLQYLPPLRRMRMALRANRARARGQLPSAPMALTKPSSE</sequence>
<keyword evidence="1" id="KW-0812">Transmembrane</keyword>
<reference evidence="2 3" key="1">
    <citation type="submission" date="2007-06" db="EMBL/GenBank/DDBJ databases">
        <authorList>
            <person name="Shimkets L."/>
            <person name="Ferriera S."/>
            <person name="Johnson J."/>
            <person name="Kravitz S."/>
            <person name="Beeson K."/>
            <person name="Sutton G."/>
            <person name="Rogers Y.-H."/>
            <person name="Friedman R."/>
            <person name="Frazier M."/>
            <person name="Venter J.C."/>
        </authorList>
    </citation>
    <scope>NUCLEOTIDE SEQUENCE [LARGE SCALE GENOMIC DNA]</scope>
    <source>
        <strain evidence="2 3">SIR-1</strain>
    </source>
</reference>
<dbReference type="AlphaFoldDB" id="A6GHD5"/>
<keyword evidence="1" id="KW-0472">Membrane</keyword>
<dbReference type="Proteomes" id="UP000005801">
    <property type="component" value="Unassembled WGS sequence"/>
</dbReference>
<evidence type="ECO:0000313" key="3">
    <source>
        <dbReference type="Proteomes" id="UP000005801"/>
    </source>
</evidence>
<keyword evidence="1" id="KW-1133">Transmembrane helix</keyword>
<evidence type="ECO:0000256" key="1">
    <source>
        <dbReference type="SAM" id="Phobius"/>
    </source>
</evidence>
<comment type="caution">
    <text evidence="2">The sequence shown here is derived from an EMBL/GenBank/DDBJ whole genome shotgun (WGS) entry which is preliminary data.</text>
</comment>
<dbReference type="EMBL" id="ABCS01000118">
    <property type="protein sequence ID" value="EDM74699.1"/>
    <property type="molecule type" value="Genomic_DNA"/>
</dbReference>
<evidence type="ECO:0000313" key="2">
    <source>
        <dbReference type="EMBL" id="EDM74699.1"/>
    </source>
</evidence>
<organism evidence="2 3">
    <name type="scientific">Plesiocystis pacifica SIR-1</name>
    <dbReference type="NCBI Taxonomy" id="391625"/>
    <lineage>
        <taxon>Bacteria</taxon>
        <taxon>Pseudomonadati</taxon>
        <taxon>Myxococcota</taxon>
        <taxon>Polyangia</taxon>
        <taxon>Nannocystales</taxon>
        <taxon>Nannocystaceae</taxon>
        <taxon>Plesiocystis</taxon>
    </lineage>
</organism>
<keyword evidence="3" id="KW-1185">Reference proteome</keyword>
<protein>
    <submittedName>
        <fullName evidence="2">Uncharacterized protein</fullName>
    </submittedName>
</protein>
<name>A6GHD5_9BACT</name>
<proteinExistence type="predicted"/>